<reference evidence="2" key="1">
    <citation type="submission" date="2021-02" db="EMBL/GenBank/DDBJ databases">
        <authorList>
            <person name="Nowell W R."/>
        </authorList>
    </citation>
    <scope>NUCLEOTIDE SEQUENCE</scope>
    <source>
        <strain evidence="2">Ploen Becks lab</strain>
    </source>
</reference>
<proteinExistence type="predicted"/>
<comment type="caution">
    <text evidence="2">The sequence shown here is derived from an EMBL/GenBank/DDBJ whole genome shotgun (WGS) entry which is preliminary data.</text>
</comment>
<keyword evidence="3" id="KW-1185">Reference proteome</keyword>
<dbReference type="AlphaFoldDB" id="A0A813WHI3"/>
<gene>
    <name evidence="2" type="ORF">OXX778_LOCUS8940</name>
</gene>
<dbReference type="SUPFAM" id="SSF47473">
    <property type="entry name" value="EF-hand"/>
    <property type="match status" value="1"/>
</dbReference>
<protein>
    <submittedName>
        <fullName evidence="2">Uncharacterized protein</fullName>
    </submittedName>
</protein>
<accession>A0A813WHI3</accession>
<evidence type="ECO:0000313" key="2">
    <source>
        <dbReference type="EMBL" id="CAF0850813.1"/>
    </source>
</evidence>
<dbReference type="OrthoDB" id="10046651at2759"/>
<dbReference type="EMBL" id="CAJNOC010001276">
    <property type="protein sequence ID" value="CAF0850813.1"/>
    <property type="molecule type" value="Genomic_DNA"/>
</dbReference>
<organism evidence="2 3">
    <name type="scientific">Brachionus calyciflorus</name>
    <dbReference type="NCBI Taxonomy" id="104777"/>
    <lineage>
        <taxon>Eukaryota</taxon>
        <taxon>Metazoa</taxon>
        <taxon>Spiralia</taxon>
        <taxon>Gnathifera</taxon>
        <taxon>Rotifera</taxon>
        <taxon>Eurotatoria</taxon>
        <taxon>Monogononta</taxon>
        <taxon>Pseudotrocha</taxon>
        <taxon>Ploima</taxon>
        <taxon>Brachionidae</taxon>
        <taxon>Brachionus</taxon>
    </lineage>
</organism>
<feature type="compositionally biased region" description="Basic and acidic residues" evidence="1">
    <location>
        <begin position="60"/>
        <end position="71"/>
    </location>
</feature>
<feature type="region of interest" description="Disordered" evidence="1">
    <location>
        <begin position="54"/>
        <end position="101"/>
    </location>
</feature>
<evidence type="ECO:0000256" key="1">
    <source>
        <dbReference type="SAM" id="MobiDB-lite"/>
    </source>
</evidence>
<evidence type="ECO:0000313" key="3">
    <source>
        <dbReference type="Proteomes" id="UP000663879"/>
    </source>
</evidence>
<sequence>MTGTAFDTALIIAGDWKSGSNTDQSNLFKGIFNNDSKPYDAVLIKPFSTYNLPQNLNDSTRSESEQSETRLFRSQSNASTFKTLSINSPNPDGNYEQSNSSPNLLKFPSAFKPTRGNWIYSPVSHSSSQKIYKNVLDSTIPIEIEEKEEILYKGEKSYIANKSDFVDWKGPIPLDQYPINEDESPEIVIKKPEQKIEYEQEIAIRYLKPPTPAPHGDIIIQHEKIVVPPPAPPLVIRQQLQRSKTPEPMIIREAPPKPIRKLEPKIITIPAKKIPPPPRKVIIERMPPLPAKPQPIVVERWLPYKTPKRRVVYKKQEDVQIPEKPKNLIIQWETPNVVINRKYKDLGVVKANPDEYLTKYSRLVKSQEDMPDFVRSIRPPEGFTLASEVQEDDNYDLEGDLEALSLIDYEQIKENSQMRSSSRVINEIIEKYMCNLRNPNSDIGSIVREIIDKVKAKSSEIISFNEALVIIKSINEKLGIHSSDCEIENYLRSINLDKNSTLGLDNFKNYLFSKFTK</sequence>
<name>A0A813WHI3_9BILA</name>
<dbReference type="Proteomes" id="UP000663879">
    <property type="component" value="Unassembled WGS sequence"/>
</dbReference>
<dbReference type="InterPro" id="IPR011992">
    <property type="entry name" value="EF-hand-dom_pair"/>
</dbReference>
<feature type="compositionally biased region" description="Polar residues" evidence="1">
    <location>
        <begin position="72"/>
        <end position="101"/>
    </location>
</feature>